<dbReference type="OrthoDB" id="7832001at2759"/>
<sequence>MSGVACDLNSRGFKVLCKATEEIVGSLKPFSITGSSPLIRELQDEGFDVQSVGYGLMATYHEYIG</sequence>
<accession>A0A2Z6P357</accession>
<keyword evidence="2" id="KW-1185">Reference proteome</keyword>
<dbReference type="PANTHER" id="PTHR43808">
    <property type="entry name" value="ACETYLORNITHINE DEACETYLASE"/>
    <property type="match status" value="1"/>
</dbReference>
<dbReference type="InterPro" id="IPR050072">
    <property type="entry name" value="Peptidase_M20A"/>
</dbReference>
<dbReference type="EMBL" id="DF973945">
    <property type="protein sequence ID" value="GAU42902.1"/>
    <property type="molecule type" value="Genomic_DNA"/>
</dbReference>
<name>A0A2Z6P357_TRISU</name>
<evidence type="ECO:0000313" key="2">
    <source>
        <dbReference type="Proteomes" id="UP000242715"/>
    </source>
</evidence>
<protein>
    <submittedName>
        <fullName evidence="1">Uncharacterized protein</fullName>
    </submittedName>
</protein>
<organism evidence="1 2">
    <name type="scientific">Trifolium subterraneum</name>
    <name type="common">Subterranean clover</name>
    <dbReference type="NCBI Taxonomy" id="3900"/>
    <lineage>
        <taxon>Eukaryota</taxon>
        <taxon>Viridiplantae</taxon>
        <taxon>Streptophyta</taxon>
        <taxon>Embryophyta</taxon>
        <taxon>Tracheophyta</taxon>
        <taxon>Spermatophyta</taxon>
        <taxon>Magnoliopsida</taxon>
        <taxon>eudicotyledons</taxon>
        <taxon>Gunneridae</taxon>
        <taxon>Pentapetalae</taxon>
        <taxon>rosids</taxon>
        <taxon>fabids</taxon>
        <taxon>Fabales</taxon>
        <taxon>Fabaceae</taxon>
        <taxon>Papilionoideae</taxon>
        <taxon>50 kb inversion clade</taxon>
        <taxon>NPAAA clade</taxon>
        <taxon>Hologalegina</taxon>
        <taxon>IRL clade</taxon>
        <taxon>Trifolieae</taxon>
        <taxon>Trifolium</taxon>
    </lineage>
</organism>
<dbReference type="Proteomes" id="UP000242715">
    <property type="component" value="Unassembled WGS sequence"/>
</dbReference>
<gene>
    <name evidence="1" type="ORF">TSUD_232140</name>
</gene>
<reference evidence="2" key="1">
    <citation type="journal article" date="2017" name="Front. Plant Sci.">
        <title>Climate Clever Clovers: New Paradigm to Reduce the Environmental Footprint of Ruminants by Breeding Low Methanogenic Forages Utilizing Haplotype Variation.</title>
        <authorList>
            <person name="Kaur P."/>
            <person name="Appels R."/>
            <person name="Bayer P.E."/>
            <person name="Keeble-Gagnere G."/>
            <person name="Wang J."/>
            <person name="Hirakawa H."/>
            <person name="Shirasawa K."/>
            <person name="Vercoe P."/>
            <person name="Stefanova K."/>
            <person name="Durmic Z."/>
            <person name="Nichols P."/>
            <person name="Revell C."/>
            <person name="Isobe S.N."/>
            <person name="Edwards D."/>
            <person name="Erskine W."/>
        </authorList>
    </citation>
    <scope>NUCLEOTIDE SEQUENCE [LARGE SCALE GENOMIC DNA]</scope>
    <source>
        <strain evidence="2">cv. Daliak</strain>
    </source>
</reference>
<dbReference type="AlphaFoldDB" id="A0A2Z6P357"/>
<dbReference type="PANTHER" id="PTHR43808:SF3">
    <property type="entry name" value="ACETYLORNITHINE DEACETYLASE"/>
    <property type="match status" value="1"/>
</dbReference>
<proteinExistence type="predicted"/>
<evidence type="ECO:0000313" key="1">
    <source>
        <dbReference type="EMBL" id="GAU42902.1"/>
    </source>
</evidence>